<proteinExistence type="predicted"/>
<dbReference type="AlphaFoldDB" id="A0A2B4RAV9"/>
<gene>
    <name evidence="2" type="ORF">AWC38_SpisGene22565</name>
</gene>
<evidence type="ECO:0000313" key="3">
    <source>
        <dbReference type="Proteomes" id="UP000225706"/>
    </source>
</evidence>
<feature type="domain" description="TRADD-like N-terminal" evidence="1">
    <location>
        <begin position="182"/>
        <end position="222"/>
    </location>
</feature>
<sequence>MAESFRDLMFQPSYDVLERERRKALCKITRQDGAVGWGCLFYEPKVQNPDWSEYFIITSSKLIPKKNFDGEKYQVEFTKPNSKLKCYPLESIIKKSPLYVSSGLVVIFVDSECSELNHDRFRRKHSSVLSDLEPEIGVKESKPLFVYIGSNRYKYIQGKLVPENDDSHLPSPTECCSTVLLEEGSLLITVKCDSLESLERLWEEHSCGHLDKMVQDCFVTEKVFKELHLVELKLKTTMDIEEYNACKVYFERDALRALKSSSGRQFSHSSLESGQPPLSSAIGTQGKALQVRSHTSAPYVERSVVGDVSCFWAP</sequence>
<accession>A0A2B4RAV9</accession>
<dbReference type="OrthoDB" id="9355041at2759"/>
<evidence type="ECO:0000259" key="1">
    <source>
        <dbReference type="Pfam" id="PF20694"/>
    </source>
</evidence>
<comment type="caution">
    <text evidence="2">The sequence shown here is derived from an EMBL/GenBank/DDBJ whole genome shotgun (WGS) entry which is preliminary data.</text>
</comment>
<dbReference type="Pfam" id="PF20694">
    <property type="entry name" value="TRADD-like_N"/>
    <property type="match status" value="1"/>
</dbReference>
<protein>
    <recommendedName>
        <fullName evidence="1">TRADD-like N-terminal domain-containing protein</fullName>
    </recommendedName>
</protein>
<reference evidence="3" key="1">
    <citation type="journal article" date="2017" name="bioRxiv">
        <title>Comparative analysis of the genomes of Stylophora pistillata and Acropora digitifera provides evidence for extensive differences between species of corals.</title>
        <authorList>
            <person name="Voolstra C.R."/>
            <person name="Li Y."/>
            <person name="Liew Y.J."/>
            <person name="Baumgarten S."/>
            <person name="Zoccola D."/>
            <person name="Flot J.-F."/>
            <person name="Tambutte S."/>
            <person name="Allemand D."/>
            <person name="Aranda M."/>
        </authorList>
    </citation>
    <scope>NUCLEOTIDE SEQUENCE [LARGE SCALE GENOMIC DNA]</scope>
</reference>
<evidence type="ECO:0000313" key="2">
    <source>
        <dbReference type="EMBL" id="PFX13352.1"/>
    </source>
</evidence>
<keyword evidence="3" id="KW-1185">Reference proteome</keyword>
<organism evidence="2 3">
    <name type="scientific">Stylophora pistillata</name>
    <name type="common">Smooth cauliflower coral</name>
    <dbReference type="NCBI Taxonomy" id="50429"/>
    <lineage>
        <taxon>Eukaryota</taxon>
        <taxon>Metazoa</taxon>
        <taxon>Cnidaria</taxon>
        <taxon>Anthozoa</taxon>
        <taxon>Hexacorallia</taxon>
        <taxon>Scleractinia</taxon>
        <taxon>Astrocoeniina</taxon>
        <taxon>Pocilloporidae</taxon>
        <taxon>Stylophora</taxon>
    </lineage>
</organism>
<dbReference type="EMBL" id="LSMT01001000">
    <property type="protein sequence ID" value="PFX13352.1"/>
    <property type="molecule type" value="Genomic_DNA"/>
</dbReference>
<dbReference type="InterPro" id="IPR049341">
    <property type="entry name" value="TRADD-like_N"/>
</dbReference>
<dbReference type="Proteomes" id="UP000225706">
    <property type="component" value="Unassembled WGS sequence"/>
</dbReference>
<name>A0A2B4RAV9_STYPI</name>